<organism evidence="3 4">
    <name type="scientific">Inquilinus limosus MP06</name>
    <dbReference type="NCBI Taxonomy" id="1398085"/>
    <lineage>
        <taxon>Bacteria</taxon>
        <taxon>Pseudomonadati</taxon>
        <taxon>Pseudomonadota</taxon>
        <taxon>Alphaproteobacteria</taxon>
        <taxon>Rhodospirillales</taxon>
        <taxon>Rhodospirillaceae</taxon>
        <taxon>Inquilinus</taxon>
    </lineage>
</organism>
<feature type="transmembrane region" description="Helical" evidence="2">
    <location>
        <begin position="211"/>
        <end position="230"/>
    </location>
</feature>
<feature type="compositionally biased region" description="Low complexity" evidence="1">
    <location>
        <begin position="164"/>
        <end position="181"/>
    </location>
</feature>
<keyword evidence="2" id="KW-0472">Membrane</keyword>
<sequence>MIHRLIGVLLLVVGAFVVFGAVTDAWDREQWRQDAVWLQGVVLPPGAGDRSTPALAAAKTVVRLGTLRAIYAAVDTGLATAPQPGQRVAVLIDPERQDQAVLNDPLAIWGNQLIAGGVGAIMALVGLGMMRGRSRRPAATGDAAAALASVMRQVAARRAETRSASRPTGTPSSGARAASGAVVQRMRDSPVTVQRAGGPAVTRTIERPSGILPILIFVVVVLALAAYLVAGT</sequence>
<dbReference type="RefSeq" id="WP_034845616.1">
    <property type="nucleotide sequence ID" value="NZ_JANX01000496.1"/>
</dbReference>
<gene>
    <name evidence="3" type="ORF">P409_26805</name>
</gene>
<evidence type="ECO:0000313" key="3">
    <source>
        <dbReference type="EMBL" id="KGM31506.1"/>
    </source>
</evidence>
<evidence type="ECO:0000256" key="2">
    <source>
        <dbReference type="SAM" id="Phobius"/>
    </source>
</evidence>
<evidence type="ECO:0000256" key="1">
    <source>
        <dbReference type="SAM" id="MobiDB-lite"/>
    </source>
</evidence>
<accession>A0A0A0CYE1</accession>
<feature type="transmembrane region" description="Helical" evidence="2">
    <location>
        <begin position="106"/>
        <end position="127"/>
    </location>
</feature>
<keyword evidence="2" id="KW-0812">Transmembrane</keyword>
<proteinExistence type="predicted"/>
<keyword evidence="2" id="KW-1133">Transmembrane helix</keyword>
<reference evidence="3 4" key="1">
    <citation type="submission" date="2014-01" db="EMBL/GenBank/DDBJ databases">
        <title>Genome sequence determination for a cystic fibrosis isolate, Inquilinus limosus.</title>
        <authorList>
            <person name="Pino M."/>
            <person name="Di Conza J."/>
            <person name="Gutkind G."/>
        </authorList>
    </citation>
    <scope>NUCLEOTIDE SEQUENCE [LARGE SCALE GENOMIC DNA]</scope>
    <source>
        <strain evidence="3 4">MP06</strain>
    </source>
</reference>
<evidence type="ECO:0000313" key="4">
    <source>
        <dbReference type="Proteomes" id="UP000029995"/>
    </source>
</evidence>
<protein>
    <submittedName>
        <fullName evidence="3">Uncharacterized protein</fullName>
    </submittedName>
</protein>
<dbReference type="OrthoDB" id="7350219at2"/>
<comment type="caution">
    <text evidence="3">The sequence shown here is derived from an EMBL/GenBank/DDBJ whole genome shotgun (WGS) entry which is preliminary data.</text>
</comment>
<dbReference type="AlphaFoldDB" id="A0A0A0CYE1"/>
<feature type="region of interest" description="Disordered" evidence="1">
    <location>
        <begin position="158"/>
        <end position="184"/>
    </location>
</feature>
<name>A0A0A0CYE1_9PROT</name>
<dbReference type="EMBL" id="JANX01000496">
    <property type="protein sequence ID" value="KGM31506.1"/>
    <property type="molecule type" value="Genomic_DNA"/>
</dbReference>
<dbReference type="Proteomes" id="UP000029995">
    <property type="component" value="Unassembled WGS sequence"/>
</dbReference>